<sequence>MSTQKKKKKKRIVYTKITVQVSDFSYKILVKRRLIHELHYSTPKISLSYISLLPKFLSRTLWKTLCSINPMTITISGEIIVPSSSSSTPSIVPACVAVMINSMTQHASSELGPPGHRQSRSQSLSCCGLLKIQAKRFRRLVTMVVLVGRGIVVRLRTMSSIVALRTVGTVECWRALNSMHAISTPLITICKGFEPSSSSSRFDGLVLRRIGIRGRTGGGNGEGGSVNNDGSHFGPPSRTDDAVDGINITLLKGRMGLHESWLQIVLSIGWLGREQESTELRGALSFVTVVFVKHVLQIFLTSY</sequence>
<feature type="region of interest" description="Disordered" evidence="1">
    <location>
        <begin position="216"/>
        <end position="240"/>
    </location>
</feature>
<evidence type="ECO:0000313" key="3">
    <source>
        <dbReference type="Proteomes" id="UP000237000"/>
    </source>
</evidence>
<reference evidence="3" key="1">
    <citation type="submission" date="2016-06" db="EMBL/GenBank/DDBJ databases">
        <title>Parallel loss of symbiosis genes in relatives of nitrogen-fixing non-legume Parasponia.</title>
        <authorList>
            <person name="Van Velzen R."/>
            <person name="Holmer R."/>
            <person name="Bu F."/>
            <person name="Rutten L."/>
            <person name="Van Zeijl A."/>
            <person name="Liu W."/>
            <person name="Santuari L."/>
            <person name="Cao Q."/>
            <person name="Sharma T."/>
            <person name="Shen D."/>
            <person name="Roswanjaya Y."/>
            <person name="Wardhani T."/>
            <person name="Kalhor M.S."/>
            <person name="Jansen J."/>
            <person name="Van den Hoogen J."/>
            <person name="Gungor B."/>
            <person name="Hartog M."/>
            <person name="Hontelez J."/>
            <person name="Verver J."/>
            <person name="Yang W.-C."/>
            <person name="Schijlen E."/>
            <person name="Repin R."/>
            <person name="Schilthuizen M."/>
            <person name="Schranz E."/>
            <person name="Heidstra R."/>
            <person name="Miyata K."/>
            <person name="Fedorova E."/>
            <person name="Kohlen W."/>
            <person name="Bisseling T."/>
            <person name="Smit S."/>
            <person name="Geurts R."/>
        </authorList>
    </citation>
    <scope>NUCLEOTIDE SEQUENCE [LARGE SCALE GENOMIC DNA]</scope>
    <source>
        <strain evidence="3">cv. RG33-2</strain>
    </source>
</reference>
<evidence type="ECO:0000256" key="1">
    <source>
        <dbReference type="SAM" id="MobiDB-lite"/>
    </source>
</evidence>
<dbReference type="OrthoDB" id="10386299at2759"/>
<name>A0A2P5EEI7_TREOI</name>
<protein>
    <submittedName>
        <fullName evidence="2">Uncharacterized protein</fullName>
    </submittedName>
</protein>
<organism evidence="2 3">
    <name type="scientific">Trema orientale</name>
    <name type="common">Charcoal tree</name>
    <name type="synonym">Celtis orientalis</name>
    <dbReference type="NCBI Taxonomy" id="63057"/>
    <lineage>
        <taxon>Eukaryota</taxon>
        <taxon>Viridiplantae</taxon>
        <taxon>Streptophyta</taxon>
        <taxon>Embryophyta</taxon>
        <taxon>Tracheophyta</taxon>
        <taxon>Spermatophyta</taxon>
        <taxon>Magnoliopsida</taxon>
        <taxon>eudicotyledons</taxon>
        <taxon>Gunneridae</taxon>
        <taxon>Pentapetalae</taxon>
        <taxon>rosids</taxon>
        <taxon>fabids</taxon>
        <taxon>Rosales</taxon>
        <taxon>Cannabaceae</taxon>
        <taxon>Trema</taxon>
    </lineage>
</organism>
<comment type="caution">
    <text evidence="2">The sequence shown here is derived from an EMBL/GenBank/DDBJ whole genome shotgun (WGS) entry which is preliminary data.</text>
</comment>
<proteinExistence type="predicted"/>
<evidence type="ECO:0000313" key="2">
    <source>
        <dbReference type="EMBL" id="PON83953.1"/>
    </source>
</evidence>
<gene>
    <name evidence="2" type="ORF">TorRG33x02_202470</name>
</gene>
<dbReference type="AlphaFoldDB" id="A0A2P5EEI7"/>
<accession>A0A2P5EEI7</accession>
<dbReference type="InParanoid" id="A0A2P5EEI7"/>
<dbReference type="Proteomes" id="UP000237000">
    <property type="component" value="Unassembled WGS sequence"/>
</dbReference>
<keyword evidence="3" id="KW-1185">Reference proteome</keyword>
<dbReference type="EMBL" id="JXTC01000170">
    <property type="protein sequence ID" value="PON83953.1"/>
    <property type="molecule type" value="Genomic_DNA"/>
</dbReference>